<feature type="compositionally biased region" description="Pro residues" evidence="11">
    <location>
        <begin position="409"/>
        <end position="419"/>
    </location>
</feature>
<reference evidence="13" key="1">
    <citation type="journal article" date="2020" name="Nat. Commun.">
        <title>Large-scale genome sequencing of mycorrhizal fungi provides insights into the early evolution of symbiotic traits.</title>
        <authorList>
            <person name="Miyauchi S."/>
            <person name="Kiss E."/>
            <person name="Kuo A."/>
            <person name="Drula E."/>
            <person name="Kohler A."/>
            <person name="Sanchez-Garcia M."/>
            <person name="Morin E."/>
            <person name="Andreopoulos B."/>
            <person name="Barry K.W."/>
            <person name="Bonito G."/>
            <person name="Buee M."/>
            <person name="Carver A."/>
            <person name="Chen C."/>
            <person name="Cichocki N."/>
            <person name="Clum A."/>
            <person name="Culley D."/>
            <person name="Crous P.W."/>
            <person name="Fauchery L."/>
            <person name="Girlanda M."/>
            <person name="Hayes R.D."/>
            <person name="Keri Z."/>
            <person name="LaButti K."/>
            <person name="Lipzen A."/>
            <person name="Lombard V."/>
            <person name="Magnuson J."/>
            <person name="Maillard F."/>
            <person name="Murat C."/>
            <person name="Nolan M."/>
            <person name="Ohm R.A."/>
            <person name="Pangilinan J."/>
            <person name="Pereira M.F."/>
            <person name="Perotto S."/>
            <person name="Peter M."/>
            <person name="Pfister S."/>
            <person name="Riley R."/>
            <person name="Sitrit Y."/>
            <person name="Stielow J.B."/>
            <person name="Szollosi G."/>
            <person name="Zifcakova L."/>
            <person name="Stursova M."/>
            <person name="Spatafora J.W."/>
            <person name="Tedersoo L."/>
            <person name="Vaario L.M."/>
            <person name="Yamada A."/>
            <person name="Yan M."/>
            <person name="Wang P."/>
            <person name="Xu J."/>
            <person name="Bruns T."/>
            <person name="Baldrian P."/>
            <person name="Vilgalys R."/>
            <person name="Dunand C."/>
            <person name="Henrissat B."/>
            <person name="Grigoriev I.V."/>
            <person name="Hibbett D."/>
            <person name="Nagy L.G."/>
            <person name="Martin F.M."/>
        </authorList>
    </citation>
    <scope>NUCLEOTIDE SEQUENCE</scope>
    <source>
        <strain evidence="13">UP504</strain>
    </source>
</reference>
<keyword evidence="3" id="KW-0493">Microtubule</keyword>
<dbReference type="FunFam" id="3.40.850.10:FF:000031">
    <property type="entry name" value="Kinesin-like protein"/>
    <property type="match status" value="1"/>
</dbReference>
<dbReference type="GO" id="GO:0008017">
    <property type="term" value="F:microtubule binding"/>
    <property type="evidence" value="ECO:0007669"/>
    <property type="project" value="InterPro"/>
</dbReference>
<dbReference type="GO" id="GO:0005874">
    <property type="term" value="C:microtubule"/>
    <property type="evidence" value="ECO:0007669"/>
    <property type="project" value="UniProtKB-KW"/>
</dbReference>
<dbReference type="PANTHER" id="PTHR47968">
    <property type="entry name" value="CENTROMERE PROTEIN E"/>
    <property type="match status" value="1"/>
</dbReference>
<dbReference type="SMART" id="SM00129">
    <property type="entry name" value="KISc"/>
    <property type="match status" value="1"/>
</dbReference>
<dbReference type="InterPro" id="IPR001752">
    <property type="entry name" value="Kinesin_motor_dom"/>
</dbReference>
<feature type="domain" description="Kinesin motor" evidence="12">
    <location>
        <begin position="6"/>
        <end position="333"/>
    </location>
</feature>
<keyword evidence="7 9" id="KW-0505">Motor protein</keyword>
<evidence type="ECO:0000256" key="3">
    <source>
        <dbReference type="ARBA" id="ARBA00022701"/>
    </source>
</evidence>
<evidence type="ECO:0000256" key="5">
    <source>
        <dbReference type="ARBA" id="ARBA00022840"/>
    </source>
</evidence>
<dbReference type="PROSITE" id="PS50067">
    <property type="entry name" value="KINESIN_MOTOR_2"/>
    <property type="match status" value="1"/>
</dbReference>
<keyword evidence="4 9" id="KW-0547">Nucleotide-binding</keyword>
<dbReference type="InterPro" id="IPR036961">
    <property type="entry name" value="Kinesin_motor_dom_sf"/>
</dbReference>
<dbReference type="OrthoDB" id="3176171at2759"/>
<evidence type="ECO:0000256" key="8">
    <source>
        <dbReference type="ARBA" id="ARBA00023212"/>
    </source>
</evidence>
<dbReference type="InterPro" id="IPR059182">
    <property type="entry name" value="Khc_C"/>
</dbReference>
<dbReference type="GO" id="GO:0003777">
    <property type="term" value="F:microtubule motor activity"/>
    <property type="evidence" value="ECO:0007669"/>
    <property type="project" value="InterPro"/>
</dbReference>
<comment type="caution">
    <text evidence="13">The sequence shown here is derived from an EMBL/GenBank/DDBJ whole genome shotgun (WGS) entry which is preliminary data.</text>
</comment>
<feature type="region of interest" description="Disordered" evidence="11">
    <location>
        <begin position="400"/>
        <end position="429"/>
    </location>
</feature>
<organism evidence="13 14">
    <name type="scientific">Hydnum rufescens UP504</name>
    <dbReference type="NCBI Taxonomy" id="1448309"/>
    <lineage>
        <taxon>Eukaryota</taxon>
        <taxon>Fungi</taxon>
        <taxon>Dikarya</taxon>
        <taxon>Basidiomycota</taxon>
        <taxon>Agaricomycotina</taxon>
        <taxon>Agaricomycetes</taxon>
        <taxon>Cantharellales</taxon>
        <taxon>Hydnaceae</taxon>
        <taxon>Hydnum</taxon>
    </lineage>
</organism>
<dbReference type="Gene3D" id="3.40.850.10">
    <property type="entry name" value="Kinesin motor domain"/>
    <property type="match status" value="1"/>
</dbReference>
<protein>
    <recommendedName>
        <fullName evidence="12">Kinesin motor domain-containing protein</fullName>
    </recommendedName>
</protein>
<evidence type="ECO:0000313" key="13">
    <source>
        <dbReference type="EMBL" id="KAF9518192.1"/>
    </source>
</evidence>
<dbReference type="Proteomes" id="UP000886523">
    <property type="component" value="Unassembled WGS sequence"/>
</dbReference>
<evidence type="ECO:0000256" key="4">
    <source>
        <dbReference type="ARBA" id="ARBA00022741"/>
    </source>
</evidence>
<evidence type="ECO:0000256" key="9">
    <source>
        <dbReference type="PROSITE-ProRule" id="PRU00283"/>
    </source>
</evidence>
<evidence type="ECO:0000256" key="1">
    <source>
        <dbReference type="ARBA" id="ARBA00004245"/>
    </source>
</evidence>
<evidence type="ECO:0000256" key="6">
    <source>
        <dbReference type="ARBA" id="ARBA00023054"/>
    </source>
</evidence>
<feature type="coiled-coil region" evidence="10">
    <location>
        <begin position="793"/>
        <end position="910"/>
    </location>
</feature>
<feature type="coiled-coil region" evidence="10">
    <location>
        <begin position="469"/>
        <end position="566"/>
    </location>
</feature>
<dbReference type="CDD" id="cd01369">
    <property type="entry name" value="KISc_KHC_KIF5"/>
    <property type="match status" value="1"/>
</dbReference>
<evidence type="ECO:0000256" key="2">
    <source>
        <dbReference type="ARBA" id="ARBA00022490"/>
    </source>
</evidence>
<dbReference type="PRINTS" id="PR00380">
    <property type="entry name" value="KINESINHEAVY"/>
</dbReference>
<comment type="similarity">
    <text evidence="9">Belongs to the TRAFAC class myosin-kinesin ATPase superfamily. Kinesin family.</text>
</comment>
<dbReference type="GO" id="GO:0007018">
    <property type="term" value="P:microtubule-based movement"/>
    <property type="evidence" value="ECO:0007669"/>
    <property type="project" value="InterPro"/>
</dbReference>
<evidence type="ECO:0000256" key="11">
    <source>
        <dbReference type="SAM" id="MobiDB-lite"/>
    </source>
</evidence>
<dbReference type="AlphaFoldDB" id="A0A9P6B6A2"/>
<evidence type="ECO:0000256" key="7">
    <source>
        <dbReference type="ARBA" id="ARBA00023175"/>
    </source>
</evidence>
<keyword evidence="5 9" id="KW-0067">ATP-binding</keyword>
<feature type="coiled-coil region" evidence="10">
    <location>
        <begin position="627"/>
        <end position="675"/>
    </location>
</feature>
<accession>A0A9P6B6A2</accession>
<evidence type="ECO:0000313" key="14">
    <source>
        <dbReference type="Proteomes" id="UP000886523"/>
    </source>
</evidence>
<gene>
    <name evidence="13" type="ORF">BS47DRAFT_1371081</name>
</gene>
<keyword evidence="6 10" id="KW-0175">Coiled coil</keyword>
<dbReference type="GO" id="GO:0005524">
    <property type="term" value="F:ATP binding"/>
    <property type="evidence" value="ECO:0007669"/>
    <property type="project" value="UniProtKB-UniRule"/>
</dbReference>
<proteinExistence type="inferred from homology"/>
<feature type="region of interest" description="Disordered" evidence="11">
    <location>
        <begin position="931"/>
        <end position="966"/>
    </location>
</feature>
<feature type="coiled-coil region" evidence="10">
    <location>
        <begin position="706"/>
        <end position="747"/>
    </location>
</feature>
<evidence type="ECO:0000256" key="10">
    <source>
        <dbReference type="SAM" id="Coils"/>
    </source>
</evidence>
<dbReference type="InterPro" id="IPR027640">
    <property type="entry name" value="Kinesin-like_fam"/>
</dbReference>
<keyword evidence="2" id="KW-0963">Cytoplasm</keyword>
<dbReference type="PANTHER" id="PTHR47968:SF75">
    <property type="entry name" value="CENTROMERE-ASSOCIATED PROTEIN E"/>
    <property type="match status" value="1"/>
</dbReference>
<sequence length="966" mass="107418">MASSTNIKVVCRFRPPNSMELRDGGEIVVSFDENLQTVKMRSLLLSSGAEKDGFTFDRVFPMQTKQHEVFDYGIKGVYVLDGYNGTVFAYGQTGSGKTFTMMGADIDSPELAGIIPRITEQIFTSIIESDASIEYLVKVSYMEIYLERIRDLLAPQNDNLQIHEEKSKGVYVKNLSDYYVSSAKEVYEIMRQGGASRMVTSTNMNAESSRSHSIFLISINQRNTESGAQKTGNLYLVDLAGSEKVGKTGASGQTLEEAKKINKSLSALGMVINALTDGKSSHIPYRDSKLTRILQESLGGNSRTTLIINCSPSAFNEAETLSTLRFGMRAKSIKNTARINAELSPLELKGLLKKAQTANSSYQSYIAALEAEVAIWRSGGSVEQSRWASPENSKAGVVVGVSSAKKPSSPAPSTPPPSTPRAATPSNPLLDNLRSEIIDSRPQTPTVVGLDKDERDEFLKRENELTDQLAEKETSLVAMDKLLKELREELQFIKEQDSSLSKENEAMSGQLNELRMQLERLDYENKEGSITMDILREQNQDLTSELEELKKNIIELRSTQKDSSAEDKEKKKAEKMAMMMAQFDTQGVFSEKEEALRATLNKLESIDSDDSVTYLTAEDIILLRRQLAESQSLIRETADRLRQSQDEAEIASRRRDDVEQRLSTLESEYEELLEKTIHEEESTNTDIADSMAELKAKLEAQYNVKREAHASEILDLKQQLEQKSAEIRGLNSSLESLKNVNEELKRAFAVTSAGIEGGKNLAESAKDLERTRKAITVQLAEFDGVKKSLMRDLQNRCEKVVELEIQLDEIKEQYNNVIRNSNSKAQQKKMVFLERNLEQLTVVQKQLVDQNSALKKEAGIAERKLLARNERIHNLEGLLQEADRRLVAQNHKFEAQLQIVKQRLDEARANKPANGSTLNFGRIAKPLRGGGGAVPVPTTATGQGSFLGNAGGPGSPLGRLQAEEGR</sequence>
<dbReference type="InterPro" id="IPR027417">
    <property type="entry name" value="P-loop_NTPase"/>
</dbReference>
<dbReference type="Pfam" id="PF00225">
    <property type="entry name" value="Kinesin"/>
    <property type="match status" value="1"/>
</dbReference>
<evidence type="ECO:0000259" key="12">
    <source>
        <dbReference type="PROSITE" id="PS50067"/>
    </source>
</evidence>
<dbReference type="CDD" id="cd23649">
    <property type="entry name" value="Khc_CBD_cc"/>
    <property type="match status" value="1"/>
</dbReference>
<keyword evidence="14" id="KW-1185">Reference proteome</keyword>
<keyword evidence="8" id="KW-0206">Cytoskeleton</keyword>
<feature type="binding site" evidence="9">
    <location>
        <begin position="91"/>
        <end position="98"/>
    </location>
    <ligand>
        <name>ATP</name>
        <dbReference type="ChEBI" id="CHEBI:30616"/>
    </ligand>
</feature>
<dbReference type="EMBL" id="MU128926">
    <property type="protein sequence ID" value="KAF9518192.1"/>
    <property type="molecule type" value="Genomic_DNA"/>
</dbReference>
<dbReference type="SUPFAM" id="SSF52540">
    <property type="entry name" value="P-loop containing nucleoside triphosphate hydrolases"/>
    <property type="match status" value="1"/>
</dbReference>
<name>A0A9P6B6A2_9AGAM</name>
<comment type="subcellular location">
    <subcellularLocation>
        <location evidence="1">Cytoplasm</location>
        <location evidence="1">Cytoskeleton</location>
    </subcellularLocation>
</comment>